<dbReference type="AlphaFoldDB" id="A0A7W5B1K0"/>
<dbReference type="EMBL" id="JACHXK010000009">
    <property type="protein sequence ID" value="MBB3111996.1"/>
    <property type="molecule type" value="Genomic_DNA"/>
</dbReference>
<protein>
    <submittedName>
        <fullName evidence="1">Uncharacterized protein</fullName>
    </submittedName>
</protein>
<gene>
    <name evidence="1" type="ORF">FHS18_004064</name>
</gene>
<evidence type="ECO:0000313" key="1">
    <source>
        <dbReference type="EMBL" id="MBB3111996.1"/>
    </source>
</evidence>
<reference evidence="1 2" key="1">
    <citation type="submission" date="2020-08" db="EMBL/GenBank/DDBJ databases">
        <title>Genomic Encyclopedia of Type Strains, Phase III (KMG-III): the genomes of soil and plant-associated and newly described type strains.</title>
        <authorList>
            <person name="Whitman W."/>
        </authorList>
    </citation>
    <scope>NUCLEOTIDE SEQUENCE [LARGE SCALE GENOMIC DNA]</scope>
    <source>
        <strain evidence="1 2">CECT 5862</strain>
    </source>
</reference>
<dbReference type="RefSeq" id="WP_183601832.1">
    <property type="nucleotide sequence ID" value="NZ_JACHXK010000009.1"/>
</dbReference>
<proteinExistence type="predicted"/>
<evidence type="ECO:0000313" key="2">
    <source>
        <dbReference type="Proteomes" id="UP000570361"/>
    </source>
</evidence>
<name>A0A7W5B1K0_9BACL</name>
<sequence>MILKKIDAQTANAIQSLLQQQNIHSTRILIDFEKRIVVSQDNDYSIDDLLEAAGSISPERGQELLKEVSRSREEWS</sequence>
<comment type="caution">
    <text evidence="1">The sequence shown here is derived from an EMBL/GenBank/DDBJ whole genome shotgun (WGS) entry which is preliminary data.</text>
</comment>
<organism evidence="1 2">
    <name type="scientific">Paenibacillus phyllosphaerae</name>
    <dbReference type="NCBI Taxonomy" id="274593"/>
    <lineage>
        <taxon>Bacteria</taxon>
        <taxon>Bacillati</taxon>
        <taxon>Bacillota</taxon>
        <taxon>Bacilli</taxon>
        <taxon>Bacillales</taxon>
        <taxon>Paenibacillaceae</taxon>
        <taxon>Paenibacillus</taxon>
    </lineage>
</organism>
<keyword evidence="2" id="KW-1185">Reference proteome</keyword>
<dbReference type="Proteomes" id="UP000570361">
    <property type="component" value="Unassembled WGS sequence"/>
</dbReference>
<accession>A0A7W5B1K0</accession>